<comment type="similarity">
    <text evidence="1">Belongs to the short-chain dehydrogenases/reductases (SDR) family.</text>
</comment>
<dbReference type="PANTHER" id="PTHR24320">
    <property type="entry name" value="RETINOL DEHYDROGENASE"/>
    <property type="match status" value="1"/>
</dbReference>
<dbReference type="Proteomes" id="UP000334990">
    <property type="component" value="Unassembled WGS sequence"/>
</dbReference>
<dbReference type="FunFam" id="3.40.50.720:FF:000594">
    <property type="entry name" value="Short-chain oxidoreductase"/>
    <property type="match status" value="1"/>
</dbReference>
<dbReference type="OrthoDB" id="4577644at2"/>
<dbReference type="PRINTS" id="PR00081">
    <property type="entry name" value="GDHRDH"/>
</dbReference>
<comment type="caution">
    <text evidence="4">The sequence shown here is derived from an EMBL/GenBank/DDBJ whole genome shotgun (WGS) entry which is preliminary data.</text>
</comment>
<dbReference type="InterPro" id="IPR002347">
    <property type="entry name" value="SDR_fam"/>
</dbReference>
<dbReference type="AlphaFoldDB" id="A0A5M3VQI0"/>
<dbReference type="SUPFAM" id="SSF51735">
    <property type="entry name" value="NAD(P)-binding Rossmann-fold domains"/>
    <property type="match status" value="1"/>
</dbReference>
<dbReference type="RefSeq" id="WP_155335158.1">
    <property type="nucleotide sequence ID" value="NZ_BAAABN010000078.1"/>
</dbReference>
<gene>
    <name evidence="4" type="ORF">Acor_07960</name>
</gene>
<dbReference type="Pfam" id="PF00106">
    <property type="entry name" value="adh_short"/>
    <property type="match status" value="1"/>
</dbReference>
<proteinExistence type="inferred from homology"/>
<reference evidence="4 5" key="1">
    <citation type="submission" date="2019-10" db="EMBL/GenBank/DDBJ databases">
        <title>Whole genome shotgun sequence of Acrocarpospora corrugata NBRC 13972.</title>
        <authorList>
            <person name="Ichikawa N."/>
            <person name="Kimura A."/>
            <person name="Kitahashi Y."/>
            <person name="Komaki H."/>
            <person name="Oguchi A."/>
        </authorList>
    </citation>
    <scope>NUCLEOTIDE SEQUENCE [LARGE SCALE GENOMIC DNA]</scope>
    <source>
        <strain evidence="4 5">NBRC 13972</strain>
    </source>
</reference>
<evidence type="ECO:0000256" key="3">
    <source>
        <dbReference type="ARBA" id="ARBA00071493"/>
    </source>
</evidence>
<evidence type="ECO:0000313" key="4">
    <source>
        <dbReference type="EMBL" id="GER98733.1"/>
    </source>
</evidence>
<dbReference type="EMBL" id="BLAD01000037">
    <property type="protein sequence ID" value="GER98733.1"/>
    <property type="molecule type" value="Genomic_DNA"/>
</dbReference>
<evidence type="ECO:0000256" key="2">
    <source>
        <dbReference type="ARBA" id="ARBA00023002"/>
    </source>
</evidence>
<evidence type="ECO:0000313" key="5">
    <source>
        <dbReference type="Proteomes" id="UP000334990"/>
    </source>
</evidence>
<dbReference type="Gene3D" id="3.40.50.720">
    <property type="entry name" value="NAD(P)-binding Rossmann-like Domain"/>
    <property type="match status" value="1"/>
</dbReference>
<dbReference type="InterPro" id="IPR036291">
    <property type="entry name" value="NAD(P)-bd_dom_sf"/>
</dbReference>
<keyword evidence="2" id="KW-0560">Oxidoreductase</keyword>
<organism evidence="4 5">
    <name type="scientific">Acrocarpospora corrugata</name>
    <dbReference type="NCBI Taxonomy" id="35763"/>
    <lineage>
        <taxon>Bacteria</taxon>
        <taxon>Bacillati</taxon>
        <taxon>Actinomycetota</taxon>
        <taxon>Actinomycetes</taxon>
        <taxon>Streptosporangiales</taxon>
        <taxon>Streptosporangiaceae</taxon>
        <taxon>Acrocarpospora</taxon>
    </lineage>
</organism>
<evidence type="ECO:0000256" key="1">
    <source>
        <dbReference type="ARBA" id="ARBA00006484"/>
    </source>
</evidence>
<dbReference type="GO" id="GO:0016491">
    <property type="term" value="F:oxidoreductase activity"/>
    <property type="evidence" value="ECO:0007669"/>
    <property type="project" value="UniProtKB-KW"/>
</dbReference>
<sequence>MSNSPTSFGARSNAAEVIAGLDLTGKRAVVTGGSSGIGIETARALAGAHAEVTLAVRNLDAGHQVAGEINASTGGKNVLVAPLELADLDSVAAFAANWQGPLDILVNNAGVMNLPERILTAEGHELQFATNHLGHFALALGLHDALAAAGNARIVSLSSRGHLRSPVVFDDIDFTGRPYDPMLAYGQSKTANILFAVEANRRWSAEGITANAVHPGVITETNLARHMDPEVLATLLAASHGTILKTVEQGAATSVLVATSPALDGIGGRYFENCAEATLLESATPSTSPTGVAPYALDPGNAARLWQVSLDMLTAAGHRPA</sequence>
<name>A0A5M3VQI0_9ACTN</name>
<dbReference type="PANTHER" id="PTHR24320:SF227">
    <property type="entry name" value="RETINOL DEHYDROGENASE 11"/>
    <property type="match status" value="1"/>
</dbReference>
<accession>A0A5M3VQI0</accession>
<protein>
    <recommendedName>
        <fullName evidence="3">Probable oxidoreductase</fullName>
    </recommendedName>
</protein>
<dbReference type="CDD" id="cd05327">
    <property type="entry name" value="retinol-DH_like_SDR_c_like"/>
    <property type="match status" value="1"/>
</dbReference>
<keyword evidence="5" id="KW-1185">Reference proteome</keyword>